<dbReference type="EMBL" id="KN834831">
    <property type="protein sequence ID" value="KIK53231.1"/>
    <property type="molecule type" value="Genomic_DNA"/>
</dbReference>
<reference evidence="1 2" key="1">
    <citation type="submission" date="2014-04" db="EMBL/GenBank/DDBJ databases">
        <title>Evolutionary Origins and Diversification of the Mycorrhizal Mutualists.</title>
        <authorList>
            <consortium name="DOE Joint Genome Institute"/>
            <consortium name="Mycorrhizal Genomics Consortium"/>
            <person name="Kohler A."/>
            <person name="Kuo A."/>
            <person name="Nagy L.G."/>
            <person name="Floudas D."/>
            <person name="Copeland A."/>
            <person name="Barry K.W."/>
            <person name="Cichocki N."/>
            <person name="Veneault-Fourrey C."/>
            <person name="LaButti K."/>
            <person name="Lindquist E.A."/>
            <person name="Lipzen A."/>
            <person name="Lundell T."/>
            <person name="Morin E."/>
            <person name="Murat C."/>
            <person name="Riley R."/>
            <person name="Ohm R."/>
            <person name="Sun H."/>
            <person name="Tunlid A."/>
            <person name="Henrissat B."/>
            <person name="Grigoriev I.V."/>
            <person name="Hibbett D.S."/>
            <person name="Martin F."/>
        </authorList>
    </citation>
    <scope>NUCLEOTIDE SEQUENCE [LARGE SCALE GENOMIC DNA]</scope>
    <source>
        <strain evidence="1 2">FD-317 M1</strain>
    </source>
</reference>
<keyword evidence="2" id="KW-1185">Reference proteome</keyword>
<dbReference type="AlphaFoldDB" id="A0A0D0BF04"/>
<evidence type="ECO:0000313" key="1">
    <source>
        <dbReference type="EMBL" id="KIK53231.1"/>
    </source>
</evidence>
<organism evidence="1 2">
    <name type="scientific">Collybiopsis luxurians FD-317 M1</name>
    <dbReference type="NCBI Taxonomy" id="944289"/>
    <lineage>
        <taxon>Eukaryota</taxon>
        <taxon>Fungi</taxon>
        <taxon>Dikarya</taxon>
        <taxon>Basidiomycota</taxon>
        <taxon>Agaricomycotina</taxon>
        <taxon>Agaricomycetes</taxon>
        <taxon>Agaricomycetidae</taxon>
        <taxon>Agaricales</taxon>
        <taxon>Marasmiineae</taxon>
        <taxon>Omphalotaceae</taxon>
        <taxon>Collybiopsis</taxon>
        <taxon>Collybiopsis luxurians</taxon>
    </lineage>
</organism>
<dbReference type="HOGENOM" id="CLU_447619_0_0_1"/>
<accession>A0A0D0BF04</accession>
<protein>
    <submittedName>
        <fullName evidence="1">Uncharacterized protein</fullName>
    </submittedName>
</protein>
<proteinExistence type="predicted"/>
<evidence type="ECO:0000313" key="2">
    <source>
        <dbReference type="Proteomes" id="UP000053593"/>
    </source>
</evidence>
<dbReference type="OrthoDB" id="3270319at2759"/>
<gene>
    <name evidence="1" type="ORF">GYMLUDRAFT_63769</name>
</gene>
<dbReference type="Proteomes" id="UP000053593">
    <property type="component" value="Unassembled WGS sequence"/>
</dbReference>
<name>A0A0D0BF04_9AGAR</name>
<sequence length="610" mass="69717">MAIGWMVGIVETKSKKTITNSLSDTDPIYQHGKMLTLAIPVNHVYKNCLDINNKELLTFQAEVADYTETFLTQIDGDELTTAISMYKNPQFESVVQEWLQEGEDIGVAQFKHMSTQDLHTYLGLQDGLPLAFRQHTHNNYRCISLDSDEAFEGSTPVSISWHQLVFVATFFSQMHNVKRATLKNIHHSPDADKALIGIREKWGEIPTKQYVPWHVSPCYSKFSKCKKLSRLEMETREPMELIKTSCRLASGTVHFFCPKAIHLVIISTSKKRWASDMSNIHHLPAGMKPIQQIILIPSMVLMWIFTSNKQRIVHHMEQGLPHLQYQLPTNTVFSMCFRISFGDKDVMNLALLFHPALLNYPTQEGLTCCEKSSDDQDSSRCIRAGTAGEDNPPDRRQWSSDFYGMYNGSSHQMPPSSSCHMALQQLPAATIVHISVDVTDNESQESYKEIGKEAFKACYFDVGTLGVFFNQGHQKLSFPHKSLWTLEQYGIEQLESDTATKLKCLIKLCHWILLEGTEQVIPSEYIGTVDRITQTSDFGLPDLLQNCKVQQITWDQPHANPQEKILIYTMFQKFHLYIQKACLLHLNNTFTDNSNRFLKRRGSEPRQLVL</sequence>